<dbReference type="Gene3D" id="1.10.490.10">
    <property type="entry name" value="Globins"/>
    <property type="match status" value="1"/>
</dbReference>
<keyword evidence="5" id="KW-0813">Transport</keyword>
<evidence type="ECO:0000256" key="1">
    <source>
        <dbReference type="ARBA" id="ARBA00022617"/>
    </source>
</evidence>
<evidence type="ECO:0000256" key="5">
    <source>
        <dbReference type="RuleBase" id="RU000356"/>
    </source>
</evidence>
<dbReference type="InterPro" id="IPR012292">
    <property type="entry name" value="Globin/Proto"/>
</dbReference>
<evidence type="ECO:0000313" key="8">
    <source>
        <dbReference type="Proteomes" id="UP001364156"/>
    </source>
</evidence>
<dbReference type="PANTHER" id="PTHR43396:SF3">
    <property type="entry name" value="FLAVOHEMOPROTEIN"/>
    <property type="match status" value="1"/>
</dbReference>
<dbReference type="RefSeq" id="WP_338549477.1">
    <property type="nucleotide sequence ID" value="NZ_CP146069.1"/>
</dbReference>
<evidence type="ECO:0000256" key="2">
    <source>
        <dbReference type="ARBA" id="ARBA00022621"/>
    </source>
</evidence>
<evidence type="ECO:0000256" key="3">
    <source>
        <dbReference type="ARBA" id="ARBA00022723"/>
    </source>
</evidence>
<dbReference type="PROSITE" id="PS01033">
    <property type="entry name" value="GLOBIN"/>
    <property type="match status" value="1"/>
</dbReference>
<dbReference type="Proteomes" id="UP001364156">
    <property type="component" value="Chromosome"/>
</dbReference>
<evidence type="ECO:0000259" key="6">
    <source>
        <dbReference type="PROSITE" id="PS01033"/>
    </source>
</evidence>
<keyword evidence="4" id="KW-0408">Iron</keyword>
<accession>A0ABZ2HF48</accession>
<reference evidence="7 8" key="1">
    <citation type="submission" date="2023-10" db="EMBL/GenBank/DDBJ databases">
        <title>Roseovarius strain S88 nov., isolated from a marine algae.</title>
        <authorList>
            <person name="Lee M.W."/>
            <person name="Lee J.K."/>
            <person name="Kim J.M."/>
            <person name="Choi D.G."/>
            <person name="Baek J.H."/>
            <person name="Bayburt H."/>
            <person name="Jung J.J."/>
            <person name="Han D.M."/>
            <person name="Jeon C.O."/>
        </authorList>
    </citation>
    <scope>NUCLEOTIDE SEQUENCE [LARGE SCALE GENOMIC DNA]</scope>
    <source>
        <strain evidence="7 8">S88</strain>
    </source>
</reference>
<organism evidence="7 8">
    <name type="scientific">Roseovarius phycicola</name>
    <dbReference type="NCBI Taxonomy" id="3080976"/>
    <lineage>
        <taxon>Bacteria</taxon>
        <taxon>Pseudomonadati</taxon>
        <taxon>Pseudomonadota</taxon>
        <taxon>Alphaproteobacteria</taxon>
        <taxon>Rhodobacterales</taxon>
        <taxon>Roseobacteraceae</taxon>
        <taxon>Roseovarius</taxon>
    </lineage>
</organism>
<dbReference type="PANTHER" id="PTHR43396">
    <property type="entry name" value="FLAVOHEMOPROTEIN"/>
    <property type="match status" value="1"/>
</dbReference>
<dbReference type="InterPro" id="IPR000971">
    <property type="entry name" value="Globin"/>
</dbReference>
<evidence type="ECO:0000256" key="4">
    <source>
        <dbReference type="ARBA" id="ARBA00023004"/>
    </source>
</evidence>
<proteinExistence type="inferred from homology"/>
<keyword evidence="1 5" id="KW-0349">Heme</keyword>
<protein>
    <submittedName>
        <fullName evidence="7">Globin domain-containing protein</fullName>
    </submittedName>
</protein>
<name>A0ABZ2HF48_9RHOB</name>
<dbReference type="EMBL" id="CP146069">
    <property type="protein sequence ID" value="WWR46629.1"/>
    <property type="molecule type" value="Genomic_DNA"/>
</dbReference>
<feature type="domain" description="Globin" evidence="6">
    <location>
        <begin position="2"/>
        <end position="136"/>
    </location>
</feature>
<evidence type="ECO:0000313" key="7">
    <source>
        <dbReference type="EMBL" id="WWR46629.1"/>
    </source>
</evidence>
<keyword evidence="3" id="KW-0479">Metal-binding</keyword>
<comment type="similarity">
    <text evidence="5">Belongs to the globin family.</text>
</comment>
<keyword evidence="2 5" id="KW-0561">Oxygen transport</keyword>
<dbReference type="Pfam" id="PF00042">
    <property type="entry name" value="Globin"/>
    <property type="match status" value="1"/>
</dbReference>
<keyword evidence="8" id="KW-1185">Reference proteome</keyword>
<dbReference type="SUPFAM" id="SSF46458">
    <property type="entry name" value="Globin-like"/>
    <property type="match status" value="1"/>
</dbReference>
<gene>
    <name evidence="7" type="ORF">RZ517_00095</name>
</gene>
<dbReference type="InterPro" id="IPR009050">
    <property type="entry name" value="Globin-like_sf"/>
</dbReference>
<sequence>MPMSAADIELVQRSFAHVRAELETHSDVFYAALFERAPNLRDLFREDLEGQGMKFMTTLRFVVSNLGDHAAMDDKLGRLGEAHASLGVKAADFDPMEDALIDTIRNALQELFTPQVEAAWRSAYGEARDTMVRVGGIANQ</sequence>